<evidence type="ECO:0000313" key="1">
    <source>
        <dbReference type="EMBL" id="GJN37051.1"/>
    </source>
</evidence>
<reference evidence="1" key="1">
    <citation type="journal article" date="2018" name="DNA Res.">
        <title>Multiple hybrid de novo genome assembly of finger millet, an orphan allotetraploid crop.</title>
        <authorList>
            <person name="Hatakeyama M."/>
            <person name="Aluri S."/>
            <person name="Balachadran M.T."/>
            <person name="Sivarajan S.R."/>
            <person name="Patrignani A."/>
            <person name="Gruter S."/>
            <person name="Poveda L."/>
            <person name="Shimizu-Inatsugi R."/>
            <person name="Baeten J."/>
            <person name="Francoijs K.J."/>
            <person name="Nataraja K.N."/>
            <person name="Reddy Y.A.N."/>
            <person name="Phadnis S."/>
            <person name="Ravikumar R.L."/>
            <person name="Schlapbach R."/>
            <person name="Sreeman S.M."/>
            <person name="Shimizu K.K."/>
        </authorList>
    </citation>
    <scope>NUCLEOTIDE SEQUENCE</scope>
</reference>
<gene>
    <name evidence="1" type="primary">gb25972</name>
    <name evidence="1" type="ORF">PR202_gb25972</name>
</gene>
<reference evidence="1" key="2">
    <citation type="submission" date="2021-12" db="EMBL/GenBank/DDBJ databases">
        <title>Resequencing data analysis of finger millet.</title>
        <authorList>
            <person name="Hatakeyama M."/>
            <person name="Aluri S."/>
            <person name="Balachadran M.T."/>
            <person name="Sivarajan S.R."/>
            <person name="Poveda L."/>
            <person name="Shimizu-Inatsugi R."/>
            <person name="Schlapbach R."/>
            <person name="Sreeman S.M."/>
            <person name="Shimizu K.K."/>
        </authorList>
    </citation>
    <scope>NUCLEOTIDE SEQUENCE</scope>
</reference>
<name>A0AAV5FS11_ELECO</name>
<dbReference type="Proteomes" id="UP001054889">
    <property type="component" value="Unassembled WGS sequence"/>
</dbReference>
<dbReference type="EMBL" id="BQKI01000093">
    <property type="protein sequence ID" value="GJN37051.1"/>
    <property type="molecule type" value="Genomic_DNA"/>
</dbReference>
<dbReference type="AlphaFoldDB" id="A0AAV5FS11"/>
<protein>
    <submittedName>
        <fullName evidence="1">Uncharacterized protein</fullName>
    </submittedName>
</protein>
<keyword evidence="2" id="KW-1185">Reference proteome</keyword>
<evidence type="ECO:0000313" key="2">
    <source>
        <dbReference type="Proteomes" id="UP001054889"/>
    </source>
</evidence>
<organism evidence="1 2">
    <name type="scientific">Eleusine coracana subsp. coracana</name>
    <dbReference type="NCBI Taxonomy" id="191504"/>
    <lineage>
        <taxon>Eukaryota</taxon>
        <taxon>Viridiplantae</taxon>
        <taxon>Streptophyta</taxon>
        <taxon>Embryophyta</taxon>
        <taxon>Tracheophyta</taxon>
        <taxon>Spermatophyta</taxon>
        <taxon>Magnoliopsida</taxon>
        <taxon>Liliopsida</taxon>
        <taxon>Poales</taxon>
        <taxon>Poaceae</taxon>
        <taxon>PACMAD clade</taxon>
        <taxon>Chloridoideae</taxon>
        <taxon>Cynodonteae</taxon>
        <taxon>Eleusininae</taxon>
        <taxon>Eleusine</taxon>
    </lineage>
</organism>
<accession>A0AAV5FS11</accession>
<sequence>MWGGVGLCRLSRSGARNARLRPEHTRHIGGVTLPNLESSGPGVVFRPPFLLPLLRLPEDEESVGAMPLEGPPELDLG</sequence>
<proteinExistence type="predicted"/>
<comment type="caution">
    <text evidence="1">The sequence shown here is derived from an EMBL/GenBank/DDBJ whole genome shotgun (WGS) entry which is preliminary data.</text>
</comment>